<proteinExistence type="predicted"/>
<protein>
    <submittedName>
        <fullName evidence="2">Uncharacterized protein</fullName>
    </submittedName>
</protein>
<dbReference type="EMBL" id="RWGY01000011">
    <property type="protein sequence ID" value="TVU31053.1"/>
    <property type="molecule type" value="Genomic_DNA"/>
</dbReference>
<dbReference type="AlphaFoldDB" id="A0A5J9V532"/>
<feature type="region of interest" description="Disordered" evidence="1">
    <location>
        <begin position="1"/>
        <end position="45"/>
    </location>
</feature>
<accession>A0A5J9V532</accession>
<reference evidence="2 3" key="1">
    <citation type="journal article" date="2019" name="Sci. Rep.">
        <title>A high-quality genome of Eragrostis curvula grass provides insights into Poaceae evolution and supports new strategies to enhance forage quality.</title>
        <authorList>
            <person name="Carballo J."/>
            <person name="Santos B.A.C.M."/>
            <person name="Zappacosta D."/>
            <person name="Garbus I."/>
            <person name="Selva J.P."/>
            <person name="Gallo C.A."/>
            <person name="Diaz A."/>
            <person name="Albertini E."/>
            <person name="Caccamo M."/>
            <person name="Echenique V."/>
        </authorList>
    </citation>
    <scope>NUCLEOTIDE SEQUENCE [LARGE SCALE GENOMIC DNA]</scope>
    <source>
        <strain evidence="3">cv. Victoria</strain>
        <tissue evidence="2">Leaf</tissue>
    </source>
</reference>
<gene>
    <name evidence="2" type="ORF">EJB05_22718</name>
</gene>
<keyword evidence="3" id="KW-1185">Reference proteome</keyword>
<organism evidence="2 3">
    <name type="scientific">Eragrostis curvula</name>
    <name type="common">weeping love grass</name>
    <dbReference type="NCBI Taxonomy" id="38414"/>
    <lineage>
        <taxon>Eukaryota</taxon>
        <taxon>Viridiplantae</taxon>
        <taxon>Streptophyta</taxon>
        <taxon>Embryophyta</taxon>
        <taxon>Tracheophyta</taxon>
        <taxon>Spermatophyta</taxon>
        <taxon>Magnoliopsida</taxon>
        <taxon>Liliopsida</taxon>
        <taxon>Poales</taxon>
        <taxon>Poaceae</taxon>
        <taxon>PACMAD clade</taxon>
        <taxon>Chloridoideae</taxon>
        <taxon>Eragrostideae</taxon>
        <taxon>Eragrostidinae</taxon>
        <taxon>Eragrostis</taxon>
    </lineage>
</organism>
<dbReference type="Gramene" id="TVU31053">
    <property type="protein sequence ID" value="TVU31053"/>
    <property type="gene ID" value="EJB05_22718"/>
</dbReference>
<evidence type="ECO:0000256" key="1">
    <source>
        <dbReference type="SAM" id="MobiDB-lite"/>
    </source>
</evidence>
<comment type="caution">
    <text evidence="2">The sequence shown here is derived from an EMBL/GenBank/DDBJ whole genome shotgun (WGS) entry which is preliminary data.</text>
</comment>
<dbReference type="OrthoDB" id="617684at2759"/>
<feature type="non-terminal residue" evidence="2">
    <location>
        <position position="1"/>
    </location>
</feature>
<name>A0A5J9V532_9POAL</name>
<evidence type="ECO:0000313" key="2">
    <source>
        <dbReference type="EMBL" id="TVU31053.1"/>
    </source>
</evidence>
<sequence>MVLSFLSRAPPRPDLHSRDSPPADSLSPPSQVESSNGGQADIGRKTKEQVDHLLAILEKEGVEIDSKIASIVDDGIARIKAEAARVSFVHERKH</sequence>
<dbReference type="Proteomes" id="UP000324897">
    <property type="component" value="Chromosome 1"/>
</dbReference>
<evidence type="ECO:0000313" key="3">
    <source>
        <dbReference type="Proteomes" id="UP000324897"/>
    </source>
</evidence>
<feature type="compositionally biased region" description="Basic and acidic residues" evidence="1">
    <location>
        <begin position="11"/>
        <end position="21"/>
    </location>
</feature>